<evidence type="ECO:0000259" key="2">
    <source>
        <dbReference type="Pfam" id="PF01636"/>
    </source>
</evidence>
<feature type="region of interest" description="Disordered" evidence="1">
    <location>
        <begin position="791"/>
        <end position="811"/>
    </location>
</feature>
<dbReference type="Gene3D" id="3.90.1200.10">
    <property type="match status" value="2"/>
</dbReference>
<dbReference type="PANTHER" id="PTHR40086:SF1">
    <property type="entry name" value="CELL CYCLE REGULATOR CCRZ"/>
    <property type="match status" value="1"/>
</dbReference>
<evidence type="ECO:0000313" key="3">
    <source>
        <dbReference type="EMBL" id="MDX3133416.1"/>
    </source>
</evidence>
<dbReference type="AlphaFoldDB" id="A0AAJ2PUD6"/>
<comment type="caution">
    <text evidence="3">The sequence shown here is derived from an EMBL/GenBank/DDBJ whole genome shotgun (WGS) entry which is preliminary data.</text>
</comment>
<dbReference type="InterPro" id="IPR052077">
    <property type="entry name" value="CcrZ_PhaseVar_Mediator"/>
</dbReference>
<dbReference type="PANTHER" id="PTHR40086">
    <property type="entry name" value="PHOSPHOTRANSFERASE YTMP-RELATED"/>
    <property type="match status" value="1"/>
</dbReference>
<evidence type="ECO:0000256" key="1">
    <source>
        <dbReference type="SAM" id="MobiDB-lite"/>
    </source>
</evidence>
<accession>A0AAJ2PUD6</accession>
<feature type="domain" description="Aminoglycoside phosphotransferase" evidence="2">
    <location>
        <begin position="64"/>
        <end position="287"/>
    </location>
</feature>
<sequence>MRAVSVPSRAERRGRVSGAVCEEFVERAIRCGTMSSGHHNRSFLLPLDEAMAREVGGAAGTPVTVRIRKPADEALPVVVRTWLDEVRVLDAVGSVLPHVPTCLAETWGAAVHSYVDGVPLSRVCPEGRSVDRALVEKLTGLLAEMSQVREDSLPPLPDYWPCDQDSQGFLHTLAKLVHHDVCLPNWPAFGGLFASLRIPEDAMERYPERVPELIRRPYSLLHGDLHRDNVVLTYSGEPPLICVDWELATYGDPLHDLAVHLVRMRYPDSQRDDVVKAWEKSFQDVAPAAVRGLEEDLDHYIAFERAQSVYPDVMRAAQSLDGSFEQHDLDRATESIRRALEAAERPLELLDVPTEPEIEDALVAWQKLRGGRHAKLRPLIAIDWTRRPQAPRRTGEPCDVVLGEALAAERRARAGQVLTGSAHRNTVVCVDTVPHPVVVRRRMGGTGGHRRGFLSEHAVLEAIERSGVAVRAPKALGLGMSEGGVLFALHSYVGTAARVGRLDHPVDGLRPHEADDLVDQLCELTKVDKELLGSFGGQRDATDFYRLLSDQLVEQVAALPVASRDLAQELGLPGAELLRKTLNSYQVTPRSQVLLHGDLNPWNLVRREGDEPSLAMVDWEAAMLGDPLYDLVRHMHLTPTPSRTRKQMFDRWQERLDEKYTRHWRNDERVYQRLERVRSAYVDLNRLVTRSSLDAPNVSRAVDSYAATLERAKAALGLRGWRRRGDAQSLLLRALPYARRDRAVVEGAMWYFVQQFMEAAWELPRRTLWTELRKIGSAGSSVLRVTLPASLRGSPSTSGKARGSSNVPDGA</sequence>
<evidence type="ECO:0000313" key="4">
    <source>
        <dbReference type="Proteomes" id="UP001273589"/>
    </source>
</evidence>
<dbReference type="Proteomes" id="UP001273589">
    <property type="component" value="Unassembled WGS sequence"/>
</dbReference>
<dbReference type="InterPro" id="IPR011009">
    <property type="entry name" value="Kinase-like_dom_sf"/>
</dbReference>
<dbReference type="RefSeq" id="WP_319695019.1">
    <property type="nucleotide sequence ID" value="NZ_JARAWN010000206.1"/>
</dbReference>
<dbReference type="Pfam" id="PF01636">
    <property type="entry name" value="APH"/>
    <property type="match status" value="2"/>
</dbReference>
<feature type="compositionally biased region" description="Polar residues" evidence="1">
    <location>
        <begin position="793"/>
        <end position="811"/>
    </location>
</feature>
<dbReference type="InterPro" id="IPR002575">
    <property type="entry name" value="Aminoglycoside_PTrfase"/>
</dbReference>
<name>A0AAJ2PUD6_9ACTN</name>
<reference evidence="3" key="1">
    <citation type="journal article" date="2023" name="Microb. Genom.">
        <title>Mesoterricola silvestris gen. nov., sp. nov., Mesoterricola sediminis sp. nov., Geothrix oryzae sp. nov., Geothrix edaphica sp. nov., Geothrix rubra sp. nov., and Geothrix limicola sp. nov., six novel members of Acidobacteriota isolated from soils.</title>
        <authorList>
            <person name="Weisberg A.J."/>
            <person name="Pearce E."/>
            <person name="Kramer C.G."/>
            <person name="Chang J.H."/>
            <person name="Clarke C.R."/>
        </authorList>
    </citation>
    <scope>NUCLEOTIDE SEQUENCE</scope>
    <source>
        <strain evidence="3">ND06-05F</strain>
    </source>
</reference>
<protein>
    <submittedName>
        <fullName evidence="3">Aminoglycoside phosphotransferase family protein</fullName>
    </submittedName>
</protein>
<dbReference type="SUPFAM" id="SSF56112">
    <property type="entry name" value="Protein kinase-like (PK-like)"/>
    <property type="match status" value="2"/>
</dbReference>
<proteinExistence type="predicted"/>
<feature type="domain" description="Aminoglycoside phosphotransferase" evidence="2">
    <location>
        <begin position="424"/>
        <end position="662"/>
    </location>
</feature>
<organism evidence="3 4">
    <name type="scientific">Streptomyces europaeiscabiei</name>
    <dbReference type="NCBI Taxonomy" id="146819"/>
    <lineage>
        <taxon>Bacteria</taxon>
        <taxon>Bacillati</taxon>
        <taxon>Actinomycetota</taxon>
        <taxon>Actinomycetes</taxon>
        <taxon>Kitasatosporales</taxon>
        <taxon>Streptomycetaceae</taxon>
        <taxon>Streptomyces</taxon>
    </lineage>
</organism>
<dbReference type="EMBL" id="JARAWN010000206">
    <property type="protein sequence ID" value="MDX3133416.1"/>
    <property type="molecule type" value="Genomic_DNA"/>
</dbReference>
<gene>
    <name evidence="3" type="ORF">PV367_27365</name>
</gene>